<evidence type="ECO:0000313" key="3">
    <source>
        <dbReference type="EMBL" id="MBI3627966.1"/>
    </source>
</evidence>
<keyword evidence="2" id="KW-0732">Signal</keyword>
<organism evidence="3 4">
    <name type="scientific">Candidatus Sungiibacteriota bacterium</name>
    <dbReference type="NCBI Taxonomy" id="2750080"/>
    <lineage>
        <taxon>Bacteria</taxon>
        <taxon>Candidatus Sungiibacteriota</taxon>
    </lineage>
</organism>
<comment type="caution">
    <text evidence="3">The sequence shown here is derived from an EMBL/GenBank/DDBJ whole genome shotgun (WGS) entry which is preliminary data.</text>
</comment>
<evidence type="ECO:0008006" key="5">
    <source>
        <dbReference type="Google" id="ProtNLM"/>
    </source>
</evidence>
<feature type="transmembrane region" description="Helical" evidence="1">
    <location>
        <begin position="269"/>
        <end position="288"/>
    </location>
</feature>
<dbReference type="AlphaFoldDB" id="A0A9D6LRZ4"/>
<protein>
    <recommendedName>
        <fullName evidence="5">Cohesin domain-containing protein</fullName>
    </recommendedName>
</protein>
<evidence type="ECO:0000256" key="1">
    <source>
        <dbReference type="SAM" id="Phobius"/>
    </source>
</evidence>
<dbReference type="EMBL" id="JACQCQ010000017">
    <property type="protein sequence ID" value="MBI3627966.1"/>
    <property type="molecule type" value="Genomic_DNA"/>
</dbReference>
<keyword evidence="1" id="KW-0472">Membrane</keyword>
<keyword evidence="1" id="KW-0812">Transmembrane</keyword>
<sequence>MKKYNRTLLLTLFLPIFLFALIAPDDANAASIFIKKPLESVRVGDTVLLPVMINTDQEINAIEGALDLDGPFNVASINTGGSVISLWPKTPTLAGKEISFAGGTPSGVYGNALRLFTIAARPFAIGIIHIKVKEAAAYLADGKGTKIPIAANDYEIDVIKSDGGAAVKNDLASLVKKDKNPPAPFAIDLGRDAALYNNKYFVSFYASDAESGVKGYEVREGNFPSVSSGNTYVLRDQSLSSAIEVTAIDNAGNVRTETLYPQKTSGFKTLLVVALSLIGIAFASWILYRFRQRLFR</sequence>
<accession>A0A9D6LRZ4</accession>
<evidence type="ECO:0000256" key="2">
    <source>
        <dbReference type="SAM" id="SignalP"/>
    </source>
</evidence>
<dbReference type="InterPro" id="IPR008965">
    <property type="entry name" value="CBM2/CBM3_carb-bd_dom_sf"/>
</dbReference>
<dbReference type="SUPFAM" id="SSF49384">
    <property type="entry name" value="Carbohydrate-binding domain"/>
    <property type="match status" value="1"/>
</dbReference>
<feature type="signal peptide" evidence="2">
    <location>
        <begin position="1"/>
        <end position="29"/>
    </location>
</feature>
<name>A0A9D6LRZ4_9BACT</name>
<dbReference type="Gene3D" id="2.60.40.680">
    <property type="match status" value="1"/>
</dbReference>
<feature type="chain" id="PRO_5039468311" description="Cohesin domain-containing protein" evidence="2">
    <location>
        <begin position="30"/>
        <end position="296"/>
    </location>
</feature>
<proteinExistence type="predicted"/>
<evidence type="ECO:0000313" key="4">
    <source>
        <dbReference type="Proteomes" id="UP000808388"/>
    </source>
</evidence>
<gene>
    <name evidence="3" type="ORF">HY220_04480</name>
</gene>
<keyword evidence="1" id="KW-1133">Transmembrane helix</keyword>
<dbReference type="GO" id="GO:0030246">
    <property type="term" value="F:carbohydrate binding"/>
    <property type="evidence" value="ECO:0007669"/>
    <property type="project" value="InterPro"/>
</dbReference>
<reference evidence="3" key="1">
    <citation type="submission" date="2020-07" db="EMBL/GenBank/DDBJ databases">
        <title>Huge and variable diversity of episymbiotic CPR bacteria and DPANN archaea in groundwater ecosystems.</title>
        <authorList>
            <person name="He C.Y."/>
            <person name="Keren R."/>
            <person name="Whittaker M."/>
            <person name="Farag I.F."/>
            <person name="Doudna J."/>
            <person name="Cate J.H.D."/>
            <person name="Banfield J.F."/>
        </authorList>
    </citation>
    <scope>NUCLEOTIDE SEQUENCE</scope>
    <source>
        <strain evidence="3">NC_groundwater_972_Pr1_S-0.2um_49_27</strain>
    </source>
</reference>
<dbReference type="Proteomes" id="UP000808388">
    <property type="component" value="Unassembled WGS sequence"/>
</dbReference>